<dbReference type="AlphaFoldDB" id="A0A0K2LFF4"/>
<dbReference type="KEGG" id="lhi:JP39_11435"/>
<dbReference type="STRING" id="1074467.JP39_11435"/>
<reference evidence="4 5" key="1">
    <citation type="submission" date="2015-08" db="EMBL/GenBank/DDBJ databases">
        <title>Genomic sequence of Lactobacillus heilongjiangensis DSM 28069, isolated from Chinese traditional pickle.</title>
        <authorList>
            <person name="Jiang X."/>
            <person name="Zheng B."/>
            <person name="Cheng H."/>
        </authorList>
    </citation>
    <scope>NUCLEOTIDE SEQUENCE [LARGE SCALE GENOMIC DNA]</scope>
    <source>
        <strain evidence="4 5">DSM 28069</strain>
    </source>
</reference>
<dbReference type="PANTHER" id="PTHR46558:SF4">
    <property type="entry name" value="DNA-BIDING PHAGE PROTEIN"/>
    <property type="match status" value="1"/>
</dbReference>
<dbReference type="Proteomes" id="UP000061546">
    <property type="component" value="Chromosome"/>
</dbReference>
<keyword evidence="2" id="KW-1133">Transmembrane helix</keyword>
<keyword evidence="5" id="KW-1185">Reference proteome</keyword>
<sequence length="285" mass="33318">MSLADNIVKYRNKNQLSQEQLAEALSISRQSISKWETGENLPSIDNLISLSGLLDISLDELITGEPYLHFPFNYGKPRNRWPVFFLVVVVILGGLVFSGFHRFYAPFFGAFAAYVMAILFYPYDFKRYYTYWTLDKSGITYVANDKDVYNSLDEIIIPIKTLFHARKTKYVSYQQIKKIEVKLDLFKVSPNSAIAPKGGYAPTEGQYMHEAFHLIITTKDDQTIYLDLRQYYWPRSKERQMLSTIISFLRRKNIEFVDKQNIAEMVRDRSISLTKELYELRDKAE</sequence>
<dbReference type="PANTHER" id="PTHR46558">
    <property type="entry name" value="TRACRIPTIONAL REGULATORY PROTEIN-RELATED-RELATED"/>
    <property type="match status" value="1"/>
</dbReference>
<evidence type="ECO:0000256" key="1">
    <source>
        <dbReference type="ARBA" id="ARBA00023125"/>
    </source>
</evidence>
<dbReference type="CDD" id="cd00093">
    <property type="entry name" value="HTH_XRE"/>
    <property type="match status" value="1"/>
</dbReference>
<dbReference type="EMBL" id="CP012559">
    <property type="protein sequence ID" value="ALB29918.1"/>
    <property type="molecule type" value="Genomic_DNA"/>
</dbReference>
<dbReference type="PROSITE" id="PS50943">
    <property type="entry name" value="HTH_CROC1"/>
    <property type="match status" value="1"/>
</dbReference>
<protein>
    <recommendedName>
        <fullName evidence="3">HTH cro/C1-type domain-containing protein</fullName>
    </recommendedName>
</protein>
<feature type="transmembrane region" description="Helical" evidence="2">
    <location>
        <begin position="103"/>
        <end position="123"/>
    </location>
</feature>
<dbReference type="SUPFAM" id="SSF47413">
    <property type="entry name" value="lambda repressor-like DNA-binding domains"/>
    <property type="match status" value="1"/>
</dbReference>
<name>A0A0K2LFF4_9LACO</name>
<gene>
    <name evidence="4" type="ORF">JP39_11435</name>
</gene>
<dbReference type="InterPro" id="IPR001387">
    <property type="entry name" value="Cro/C1-type_HTH"/>
</dbReference>
<evidence type="ECO:0000259" key="3">
    <source>
        <dbReference type="PROSITE" id="PS50943"/>
    </source>
</evidence>
<dbReference type="Gene3D" id="1.10.260.40">
    <property type="entry name" value="lambda repressor-like DNA-binding domains"/>
    <property type="match status" value="1"/>
</dbReference>
<feature type="transmembrane region" description="Helical" evidence="2">
    <location>
        <begin position="81"/>
        <end position="97"/>
    </location>
</feature>
<dbReference type="Pfam" id="PF01381">
    <property type="entry name" value="HTH_3"/>
    <property type="match status" value="1"/>
</dbReference>
<dbReference type="OrthoDB" id="9812495at2"/>
<keyword evidence="1" id="KW-0238">DNA-binding</keyword>
<evidence type="ECO:0000313" key="5">
    <source>
        <dbReference type="Proteomes" id="UP000061546"/>
    </source>
</evidence>
<dbReference type="RefSeq" id="WP_041500955.1">
    <property type="nucleotide sequence ID" value="NZ_BJDV01000003.1"/>
</dbReference>
<evidence type="ECO:0000256" key="2">
    <source>
        <dbReference type="SAM" id="Phobius"/>
    </source>
</evidence>
<dbReference type="GO" id="GO:0003677">
    <property type="term" value="F:DNA binding"/>
    <property type="evidence" value="ECO:0007669"/>
    <property type="project" value="UniProtKB-KW"/>
</dbReference>
<accession>A0A0K2LFF4</accession>
<dbReference type="SMART" id="SM00530">
    <property type="entry name" value="HTH_XRE"/>
    <property type="match status" value="1"/>
</dbReference>
<keyword evidence="2" id="KW-0472">Membrane</keyword>
<evidence type="ECO:0000313" key="4">
    <source>
        <dbReference type="EMBL" id="ALB29918.1"/>
    </source>
</evidence>
<dbReference type="InterPro" id="IPR010982">
    <property type="entry name" value="Lambda_DNA-bd_dom_sf"/>
</dbReference>
<keyword evidence="2" id="KW-0812">Transmembrane</keyword>
<organism evidence="4 5">
    <name type="scientific">Companilactobacillus heilongjiangensis</name>
    <dbReference type="NCBI Taxonomy" id="1074467"/>
    <lineage>
        <taxon>Bacteria</taxon>
        <taxon>Bacillati</taxon>
        <taxon>Bacillota</taxon>
        <taxon>Bacilli</taxon>
        <taxon>Lactobacillales</taxon>
        <taxon>Lactobacillaceae</taxon>
        <taxon>Companilactobacillus</taxon>
    </lineage>
</organism>
<feature type="domain" description="HTH cro/C1-type" evidence="3">
    <location>
        <begin position="7"/>
        <end position="61"/>
    </location>
</feature>
<proteinExistence type="predicted"/>